<sequence>MLFQQELWLIIVGLVVALVLRRTVFVGGSFIRIALWACTFSLIAGELGMFSTLFFPSDLIGLILTTLAAMMGARLGAKRSGASFSSPPQKPRSRTNKK</sequence>
<reference evidence="4" key="1">
    <citation type="submission" date="2018-07" db="EMBL/GenBank/DDBJ databases">
        <authorList>
            <person name="Kim H."/>
        </authorList>
    </citation>
    <scope>NUCLEOTIDE SEQUENCE [LARGE SCALE GENOMIC DNA]</scope>
    <source>
        <strain evidence="4">F02</strain>
    </source>
</reference>
<dbReference type="Proteomes" id="UP000252182">
    <property type="component" value="Chromosome"/>
</dbReference>
<organism evidence="3 4">
    <name type="scientific">Ephemeroptericola cinctiostellae</name>
    <dbReference type="NCBI Taxonomy" id="2268024"/>
    <lineage>
        <taxon>Bacteria</taxon>
        <taxon>Pseudomonadati</taxon>
        <taxon>Pseudomonadota</taxon>
        <taxon>Betaproteobacteria</taxon>
        <taxon>Burkholderiales</taxon>
        <taxon>Burkholderiaceae</taxon>
        <taxon>Ephemeroptericola</taxon>
    </lineage>
</organism>
<gene>
    <name evidence="3" type="ORF">DTO96_101218</name>
</gene>
<keyword evidence="2" id="KW-0812">Transmembrane</keyword>
<feature type="region of interest" description="Disordered" evidence="1">
    <location>
        <begin position="78"/>
        <end position="98"/>
    </location>
</feature>
<evidence type="ECO:0000256" key="1">
    <source>
        <dbReference type="SAM" id="MobiDB-lite"/>
    </source>
</evidence>
<evidence type="ECO:0000256" key="2">
    <source>
        <dbReference type="SAM" id="Phobius"/>
    </source>
</evidence>
<keyword evidence="4" id="KW-1185">Reference proteome</keyword>
<dbReference type="EMBL" id="CP031124">
    <property type="protein sequence ID" value="AXF85487.1"/>
    <property type="molecule type" value="Genomic_DNA"/>
</dbReference>
<feature type="transmembrane region" description="Helical" evidence="2">
    <location>
        <begin position="33"/>
        <end position="53"/>
    </location>
</feature>
<protein>
    <submittedName>
        <fullName evidence="3">Uncharacterized protein</fullName>
    </submittedName>
</protein>
<feature type="transmembrane region" description="Helical" evidence="2">
    <location>
        <begin position="59"/>
        <end position="77"/>
    </location>
</feature>
<name>A0A345DAU9_9BURK</name>
<feature type="transmembrane region" description="Helical" evidence="2">
    <location>
        <begin position="6"/>
        <end position="24"/>
    </location>
</feature>
<proteinExistence type="predicted"/>
<evidence type="ECO:0000313" key="3">
    <source>
        <dbReference type="EMBL" id="AXF85487.1"/>
    </source>
</evidence>
<dbReference type="AlphaFoldDB" id="A0A345DAU9"/>
<dbReference type="KEGG" id="hyf:DTO96_101218"/>
<dbReference type="RefSeq" id="WP_114562678.1">
    <property type="nucleotide sequence ID" value="NZ_CP031124.1"/>
</dbReference>
<accession>A0A345DAU9</accession>
<keyword evidence="2" id="KW-0472">Membrane</keyword>
<keyword evidence="2" id="KW-1133">Transmembrane helix</keyword>
<evidence type="ECO:0000313" key="4">
    <source>
        <dbReference type="Proteomes" id="UP000252182"/>
    </source>
</evidence>
<dbReference type="OrthoDB" id="9928715at2"/>